<dbReference type="Gene3D" id="3.30.420.10">
    <property type="entry name" value="Ribonuclease H-like superfamily/Ribonuclease H"/>
    <property type="match status" value="1"/>
</dbReference>
<dbReference type="SUPFAM" id="SSF53098">
    <property type="entry name" value="Ribonuclease H-like"/>
    <property type="match status" value="1"/>
</dbReference>
<evidence type="ECO:0000259" key="1">
    <source>
        <dbReference type="PROSITE" id="PS50879"/>
    </source>
</evidence>
<gene>
    <name evidence="2" type="ORF">PHLCEN_2v1706</name>
</gene>
<feature type="domain" description="RNase H type-1" evidence="1">
    <location>
        <begin position="1"/>
        <end position="35"/>
    </location>
</feature>
<dbReference type="InterPro" id="IPR002156">
    <property type="entry name" value="RNaseH_domain"/>
</dbReference>
<sequence length="216" mass="24203">MKKHTNMKIMVRWVPGHMGIKGNKAADGRAKEAARGEITICRPIPATLQKKLPQSVSKLHQGHSAVLKAEATTRWRNSPRCAQMNEIDPSLPSKKYSALIAGLLRRHAPLQKLLHKIGKVETPTCPACHEAPETVAHYIIHCPAFNHPRLALAFELGDNAKSLTVLFTNAKSLQPLFQYIHRTKRFSEQLGIMVLPPLEEIREKNEEQRKGKKPGV</sequence>
<comment type="caution">
    <text evidence="2">The sequence shown here is derived from an EMBL/GenBank/DDBJ whole genome shotgun (WGS) entry which is preliminary data.</text>
</comment>
<dbReference type="AlphaFoldDB" id="A0A2R6RW73"/>
<evidence type="ECO:0000313" key="3">
    <source>
        <dbReference type="Proteomes" id="UP000186601"/>
    </source>
</evidence>
<accession>A0A2R6RW73</accession>
<dbReference type="Proteomes" id="UP000186601">
    <property type="component" value="Unassembled WGS sequence"/>
</dbReference>
<evidence type="ECO:0000313" key="2">
    <source>
        <dbReference type="EMBL" id="PSS34250.1"/>
    </source>
</evidence>
<name>A0A2R6RW73_9APHY</name>
<dbReference type="InterPro" id="IPR012337">
    <property type="entry name" value="RNaseH-like_sf"/>
</dbReference>
<reference evidence="2 3" key="1">
    <citation type="submission" date="2018-02" db="EMBL/GenBank/DDBJ databases">
        <title>Genome sequence of the basidiomycete white-rot fungus Phlebia centrifuga.</title>
        <authorList>
            <person name="Granchi Z."/>
            <person name="Peng M."/>
            <person name="de Vries R.P."/>
            <person name="Hilden K."/>
            <person name="Makela M.R."/>
            <person name="Grigoriev I."/>
            <person name="Riley R."/>
        </authorList>
    </citation>
    <scope>NUCLEOTIDE SEQUENCE [LARGE SCALE GENOMIC DNA]</scope>
    <source>
        <strain evidence="2 3">FBCC195</strain>
    </source>
</reference>
<dbReference type="OrthoDB" id="3044497at2759"/>
<dbReference type="STRING" id="98765.A0A2R6RW73"/>
<protein>
    <recommendedName>
        <fullName evidence="1">RNase H type-1 domain-containing protein</fullName>
    </recommendedName>
</protein>
<organism evidence="2 3">
    <name type="scientific">Hermanssonia centrifuga</name>
    <dbReference type="NCBI Taxonomy" id="98765"/>
    <lineage>
        <taxon>Eukaryota</taxon>
        <taxon>Fungi</taxon>
        <taxon>Dikarya</taxon>
        <taxon>Basidiomycota</taxon>
        <taxon>Agaricomycotina</taxon>
        <taxon>Agaricomycetes</taxon>
        <taxon>Polyporales</taxon>
        <taxon>Meruliaceae</taxon>
        <taxon>Hermanssonia</taxon>
    </lineage>
</organism>
<dbReference type="EMBL" id="MLYV02000138">
    <property type="protein sequence ID" value="PSS34250.1"/>
    <property type="molecule type" value="Genomic_DNA"/>
</dbReference>
<dbReference type="GO" id="GO:0003676">
    <property type="term" value="F:nucleic acid binding"/>
    <property type="evidence" value="ECO:0007669"/>
    <property type="project" value="InterPro"/>
</dbReference>
<dbReference type="GO" id="GO:0004523">
    <property type="term" value="F:RNA-DNA hybrid ribonuclease activity"/>
    <property type="evidence" value="ECO:0007669"/>
    <property type="project" value="InterPro"/>
</dbReference>
<proteinExistence type="predicted"/>
<dbReference type="InterPro" id="IPR036397">
    <property type="entry name" value="RNaseH_sf"/>
</dbReference>
<dbReference type="PROSITE" id="PS50879">
    <property type="entry name" value="RNASE_H_1"/>
    <property type="match status" value="1"/>
</dbReference>
<keyword evidence="3" id="KW-1185">Reference proteome</keyword>